<evidence type="ECO:0000313" key="2">
    <source>
        <dbReference type="Proteomes" id="UP001148662"/>
    </source>
</evidence>
<gene>
    <name evidence="1" type="ORF">NM688_g8311</name>
</gene>
<name>A0ACC1RUK3_9APHY</name>
<sequence>MLSRLSDAFYQKGAPSVLLVVGNFGATIHVLHLLLEDGTVERFSLTTPSSTTTFRYSGTTEQSREELGSVTLYVGDGETASRFLDDVEAKARELWDTSSMSRSAGNVEANQISKDVLVPAALDAIRERVGRAPSMNATQTYPVYVVHIMRSRMGRILTEPTSLP</sequence>
<accession>A0ACC1RUK3</accession>
<organism evidence="1 2">
    <name type="scientific">Phlebia brevispora</name>
    <dbReference type="NCBI Taxonomy" id="194682"/>
    <lineage>
        <taxon>Eukaryota</taxon>
        <taxon>Fungi</taxon>
        <taxon>Dikarya</taxon>
        <taxon>Basidiomycota</taxon>
        <taxon>Agaricomycotina</taxon>
        <taxon>Agaricomycetes</taxon>
        <taxon>Polyporales</taxon>
        <taxon>Meruliaceae</taxon>
        <taxon>Phlebia</taxon>
    </lineage>
</organism>
<proteinExistence type="predicted"/>
<comment type="caution">
    <text evidence="1">The sequence shown here is derived from an EMBL/GenBank/DDBJ whole genome shotgun (WGS) entry which is preliminary data.</text>
</comment>
<evidence type="ECO:0000313" key="1">
    <source>
        <dbReference type="EMBL" id="KAJ3526051.1"/>
    </source>
</evidence>
<dbReference type="EMBL" id="JANHOG010002196">
    <property type="protein sequence ID" value="KAJ3526051.1"/>
    <property type="molecule type" value="Genomic_DNA"/>
</dbReference>
<protein>
    <submittedName>
        <fullName evidence="1">Uncharacterized protein</fullName>
    </submittedName>
</protein>
<dbReference type="Proteomes" id="UP001148662">
    <property type="component" value="Unassembled WGS sequence"/>
</dbReference>
<reference evidence="1" key="1">
    <citation type="submission" date="2022-07" db="EMBL/GenBank/DDBJ databases">
        <title>Genome Sequence of Phlebia brevispora.</title>
        <authorList>
            <person name="Buettner E."/>
        </authorList>
    </citation>
    <scope>NUCLEOTIDE SEQUENCE</scope>
    <source>
        <strain evidence="1">MPL23</strain>
    </source>
</reference>
<keyword evidence="2" id="KW-1185">Reference proteome</keyword>